<dbReference type="RefSeq" id="WP_228397374.1">
    <property type="nucleotide sequence ID" value="NZ_JADRCP010000001.1"/>
</dbReference>
<gene>
    <name evidence="2" type="ORF">I2492_04150</name>
    <name evidence="1" type="ORF">I2493_04150</name>
</gene>
<evidence type="ECO:0000313" key="2">
    <source>
        <dbReference type="EMBL" id="MBK5175516.1"/>
    </source>
</evidence>
<evidence type="ECO:0000313" key="1">
    <source>
        <dbReference type="EMBL" id="MBK5072207.1"/>
    </source>
</evidence>
<reference evidence="2 4" key="1">
    <citation type="submission" date="2020-11" db="EMBL/GenBank/DDBJ databases">
        <title>Insectihabitans protaetiae gen. nov. sp. nov. and Insectihabitans allomyrinae sp. nov., isolated from larvae of Protaetia brevitarsis seulensis and Allomyrina dichotoma, respectively.</title>
        <authorList>
            <person name="Lee S.D."/>
            <person name="Byeon Y.-S."/>
            <person name="Kim S.-M."/>
            <person name="Yang H.L."/>
            <person name="Kim I.S."/>
        </authorList>
    </citation>
    <scope>NUCLEOTIDE SEQUENCE</scope>
    <source>
        <strain evidence="2">CWB-B4</strain>
        <strain evidence="1 4">CWB-B43</strain>
    </source>
</reference>
<dbReference type="AlphaFoldDB" id="A0A9D7AGD4"/>
<comment type="caution">
    <text evidence="2">The sequence shown here is derived from an EMBL/GenBank/DDBJ whole genome shotgun (WGS) entry which is preliminary data.</text>
</comment>
<evidence type="ECO:0000313" key="3">
    <source>
        <dbReference type="Proteomes" id="UP000807542"/>
    </source>
</evidence>
<accession>A0A9D7AGD4</accession>
<protein>
    <submittedName>
        <fullName evidence="2">Uncharacterized protein</fullName>
    </submittedName>
</protein>
<dbReference type="Proteomes" id="UP001296969">
    <property type="component" value="Unassembled WGS sequence"/>
</dbReference>
<dbReference type="EMBL" id="JADRCP010000001">
    <property type="protein sequence ID" value="MBK5175516.1"/>
    <property type="molecule type" value="Genomic_DNA"/>
</dbReference>
<sequence length="106" mass="11926">MHREAYLSAVMPAAYCPEDATWIQGQLMELRPTVRRKVAVKYAEVYQTAFDAEPISYKQVNRARHEANKRLREFVEKYAGASDGLCIPAPVLKGHQAKGTSQQQGC</sequence>
<proteinExistence type="predicted"/>
<evidence type="ECO:0000313" key="4">
    <source>
        <dbReference type="Proteomes" id="UP001296969"/>
    </source>
</evidence>
<name>A0A9D7AGD4_9GAMM</name>
<dbReference type="Proteomes" id="UP000807542">
    <property type="component" value="Unassembled WGS sequence"/>
</dbReference>
<organism evidence="2 3">
    <name type="scientific">Limnobaculum xujianqingii</name>
    <dbReference type="NCBI Taxonomy" id="2738837"/>
    <lineage>
        <taxon>Bacteria</taxon>
        <taxon>Pseudomonadati</taxon>
        <taxon>Pseudomonadota</taxon>
        <taxon>Gammaproteobacteria</taxon>
        <taxon>Enterobacterales</taxon>
        <taxon>Budviciaceae</taxon>
        <taxon>Limnobaculum</taxon>
    </lineage>
</organism>
<keyword evidence="4" id="KW-1185">Reference proteome</keyword>
<dbReference type="EMBL" id="JADRCQ010000001">
    <property type="protein sequence ID" value="MBK5072207.1"/>
    <property type="molecule type" value="Genomic_DNA"/>
</dbReference>